<evidence type="ECO:0000313" key="2">
    <source>
        <dbReference type="Proteomes" id="UP000256964"/>
    </source>
</evidence>
<reference evidence="1 2" key="1">
    <citation type="journal article" date="2018" name="Biotechnol. Biofuels">
        <title>Integrative visual omics of the white-rot fungus Polyporus brumalis exposes the biotechnological potential of its oxidative enzymes for delignifying raw plant biomass.</title>
        <authorList>
            <person name="Miyauchi S."/>
            <person name="Rancon A."/>
            <person name="Drula E."/>
            <person name="Hage H."/>
            <person name="Chaduli D."/>
            <person name="Favel A."/>
            <person name="Grisel S."/>
            <person name="Henrissat B."/>
            <person name="Herpoel-Gimbert I."/>
            <person name="Ruiz-Duenas F.J."/>
            <person name="Chevret D."/>
            <person name="Hainaut M."/>
            <person name="Lin J."/>
            <person name="Wang M."/>
            <person name="Pangilinan J."/>
            <person name="Lipzen A."/>
            <person name="Lesage-Meessen L."/>
            <person name="Navarro D."/>
            <person name="Riley R."/>
            <person name="Grigoriev I.V."/>
            <person name="Zhou S."/>
            <person name="Raouche S."/>
            <person name="Rosso M.N."/>
        </authorList>
    </citation>
    <scope>NUCLEOTIDE SEQUENCE [LARGE SCALE GENOMIC DNA]</scope>
    <source>
        <strain evidence="1 2">BRFM 1820</strain>
    </source>
</reference>
<sequence length="78" mass="8251">MSRLAPPILSHPAGVMSTLPLICPALVADTSLQLAELSCGDIRCRFFTPAARVLAFTPSASKAAPKMPRSKGQTLRDT</sequence>
<organism evidence="1 2">
    <name type="scientific">Lentinus brumalis</name>
    <dbReference type="NCBI Taxonomy" id="2498619"/>
    <lineage>
        <taxon>Eukaryota</taxon>
        <taxon>Fungi</taxon>
        <taxon>Dikarya</taxon>
        <taxon>Basidiomycota</taxon>
        <taxon>Agaricomycotina</taxon>
        <taxon>Agaricomycetes</taxon>
        <taxon>Polyporales</taxon>
        <taxon>Polyporaceae</taxon>
        <taxon>Lentinus</taxon>
    </lineage>
</organism>
<keyword evidence="2" id="KW-1185">Reference proteome</keyword>
<dbReference type="Proteomes" id="UP000256964">
    <property type="component" value="Unassembled WGS sequence"/>
</dbReference>
<gene>
    <name evidence="1" type="ORF">OH76DRAFT_1411359</name>
</gene>
<accession>A0A371CPI6</accession>
<name>A0A371CPI6_9APHY</name>
<proteinExistence type="predicted"/>
<protein>
    <submittedName>
        <fullName evidence="1">Uncharacterized protein</fullName>
    </submittedName>
</protein>
<dbReference type="EMBL" id="KZ857490">
    <property type="protein sequence ID" value="RDX42210.1"/>
    <property type="molecule type" value="Genomic_DNA"/>
</dbReference>
<dbReference type="AlphaFoldDB" id="A0A371CPI6"/>
<evidence type="ECO:0000313" key="1">
    <source>
        <dbReference type="EMBL" id="RDX42210.1"/>
    </source>
</evidence>